<keyword evidence="2" id="KW-0472">Membrane</keyword>
<dbReference type="KEGG" id="rhoz:GXP67_25920"/>
<keyword evidence="4" id="KW-1185">Reference proteome</keyword>
<keyword evidence="2" id="KW-1133">Transmembrane helix</keyword>
<keyword evidence="1" id="KW-0175">Coiled coil</keyword>
<gene>
    <name evidence="3" type="ORF">GXP67_25920</name>
</gene>
<keyword evidence="2" id="KW-0812">Transmembrane</keyword>
<dbReference type="EMBL" id="CP048222">
    <property type="protein sequence ID" value="QHT69837.1"/>
    <property type="molecule type" value="Genomic_DNA"/>
</dbReference>
<dbReference type="Pfam" id="PF12732">
    <property type="entry name" value="YtxH"/>
    <property type="match status" value="1"/>
</dbReference>
<feature type="coiled-coil region" evidence="1">
    <location>
        <begin position="34"/>
        <end position="94"/>
    </location>
</feature>
<dbReference type="InterPro" id="IPR024623">
    <property type="entry name" value="YtxH"/>
</dbReference>
<feature type="transmembrane region" description="Helical" evidence="2">
    <location>
        <begin position="6"/>
        <end position="26"/>
    </location>
</feature>
<evidence type="ECO:0000313" key="3">
    <source>
        <dbReference type="EMBL" id="QHT69837.1"/>
    </source>
</evidence>
<reference evidence="3 4" key="1">
    <citation type="submission" date="2020-01" db="EMBL/GenBank/DDBJ databases">
        <authorList>
            <person name="Kim M.K."/>
        </authorList>
    </citation>
    <scope>NUCLEOTIDE SEQUENCE [LARGE SCALE GENOMIC DNA]</scope>
    <source>
        <strain evidence="3 4">172606-1</strain>
    </source>
</reference>
<sequence length="99" mass="11032">MRRITGTMLIFAAGAATGAFFGILYAPEKGESTRDRLNYQLAKYRDKLKELIDELVEGKQEPINTAKSEGQRVINDAKVKAERLLGDVEDLMSQIKGTK</sequence>
<proteinExistence type="predicted"/>
<dbReference type="RefSeq" id="WP_162445821.1">
    <property type="nucleotide sequence ID" value="NZ_CP048222.1"/>
</dbReference>
<evidence type="ECO:0000256" key="2">
    <source>
        <dbReference type="SAM" id="Phobius"/>
    </source>
</evidence>
<protein>
    <submittedName>
        <fullName evidence="3">YtxH domain-containing protein</fullName>
    </submittedName>
</protein>
<dbReference type="AlphaFoldDB" id="A0A6C0GPK4"/>
<dbReference type="Proteomes" id="UP000480178">
    <property type="component" value="Chromosome"/>
</dbReference>
<accession>A0A6C0GPK4</accession>
<evidence type="ECO:0000313" key="4">
    <source>
        <dbReference type="Proteomes" id="UP000480178"/>
    </source>
</evidence>
<organism evidence="3 4">
    <name type="scientific">Rhodocytophaga rosea</name>
    <dbReference type="NCBI Taxonomy" id="2704465"/>
    <lineage>
        <taxon>Bacteria</taxon>
        <taxon>Pseudomonadati</taxon>
        <taxon>Bacteroidota</taxon>
        <taxon>Cytophagia</taxon>
        <taxon>Cytophagales</taxon>
        <taxon>Rhodocytophagaceae</taxon>
        <taxon>Rhodocytophaga</taxon>
    </lineage>
</organism>
<evidence type="ECO:0000256" key="1">
    <source>
        <dbReference type="SAM" id="Coils"/>
    </source>
</evidence>
<name>A0A6C0GPK4_9BACT</name>